<dbReference type="OrthoDB" id="6236508at2"/>
<dbReference type="InterPro" id="IPR013324">
    <property type="entry name" value="RNA_pol_sigma_r3/r4-like"/>
</dbReference>
<evidence type="ECO:0000259" key="6">
    <source>
        <dbReference type="Pfam" id="PF04542"/>
    </source>
</evidence>
<sequence>MPASKTCRTRSTSSPAGPPVPARASRAAPSSASAWRSEPGHRDRAQGPGLPPALFLCPHRRRRGSGSLPGGVIWPKAGRPAPGSEPDPFSAATLFRPAASLTDVSPPSSFAIDVPDALLARARRGEASAFEQIYRRFERPVFTLALRLTGEREEAQDVLQDTMLKLFDRIGEFRSESPFWGWLRQIAVNEALMRLRKRGRTPFTEDSDEIELECHDTMLPPAAADAALLTRALGRMPDATRSVIWLYHAEGYTHEEIACLMGKTASFSKSQLARGTRKLRELLNVETEAPSHA</sequence>
<dbReference type="AlphaFoldDB" id="A0A5C4RRY2"/>
<dbReference type="Pfam" id="PF08281">
    <property type="entry name" value="Sigma70_r4_2"/>
    <property type="match status" value="1"/>
</dbReference>
<dbReference type="Pfam" id="PF04542">
    <property type="entry name" value="Sigma70_r2"/>
    <property type="match status" value="1"/>
</dbReference>
<dbReference type="InterPro" id="IPR039425">
    <property type="entry name" value="RNA_pol_sigma-70-like"/>
</dbReference>
<evidence type="ECO:0000256" key="4">
    <source>
        <dbReference type="ARBA" id="ARBA00023163"/>
    </source>
</evidence>
<feature type="domain" description="RNA polymerase sigma factor 70 region 4 type 2" evidence="7">
    <location>
        <begin position="228"/>
        <end position="279"/>
    </location>
</feature>
<dbReference type="Proteomes" id="UP000305760">
    <property type="component" value="Unassembled WGS sequence"/>
</dbReference>
<feature type="compositionally biased region" description="Low complexity" evidence="5">
    <location>
        <begin position="22"/>
        <end position="37"/>
    </location>
</feature>
<gene>
    <name evidence="8" type="ORF">E1B00_10270</name>
</gene>
<evidence type="ECO:0000313" key="9">
    <source>
        <dbReference type="Proteomes" id="UP000305760"/>
    </source>
</evidence>
<dbReference type="GO" id="GO:0006352">
    <property type="term" value="P:DNA-templated transcription initiation"/>
    <property type="evidence" value="ECO:0007669"/>
    <property type="project" value="InterPro"/>
</dbReference>
<dbReference type="PANTHER" id="PTHR43133:SF46">
    <property type="entry name" value="RNA POLYMERASE SIGMA-70 FACTOR ECF SUBFAMILY"/>
    <property type="match status" value="1"/>
</dbReference>
<dbReference type="InterPro" id="IPR014284">
    <property type="entry name" value="RNA_pol_sigma-70_dom"/>
</dbReference>
<dbReference type="PANTHER" id="PTHR43133">
    <property type="entry name" value="RNA POLYMERASE ECF-TYPE SIGMA FACTO"/>
    <property type="match status" value="1"/>
</dbReference>
<evidence type="ECO:0000256" key="5">
    <source>
        <dbReference type="SAM" id="MobiDB-lite"/>
    </source>
</evidence>
<feature type="domain" description="RNA polymerase sigma-70 region 2" evidence="6">
    <location>
        <begin position="133"/>
        <end position="201"/>
    </location>
</feature>
<dbReference type="EMBL" id="SMDR01000002">
    <property type="protein sequence ID" value="TNJ33715.1"/>
    <property type="molecule type" value="Genomic_DNA"/>
</dbReference>
<comment type="caution">
    <text evidence="8">The sequence shown here is derived from an EMBL/GenBank/DDBJ whole genome shotgun (WGS) entry which is preliminary data.</text>
</comment>
<evidence type="ECO:0000313" key="8">
    <source>
        <dbReference type="EMBL" id="TNJ33715.1"/>
    </source>
</evidence>
<dbReference type="InterPro" id="IPR013325">
    <property type="entry name" value="RNA_pol_sigma_r2"/>
</dbReference>
<dbReference type="SUPFAM" id="SSF88659">
    <property type="entry name" value="Sigma3 and sigma4 domains of RNA polymerase sigma factors"/>
    <property type="match status" value="1"/>
</dbReference>
<dbReference type="GO" id="GO:0016987">
    <property type="term" value="F:sigma factor activity"/>
    <property type="evidence" value="ECO:0007669"/>
    <property type="project" value="UniProtKB-KW"/>
</dbReference>
<keyword evidence="9" id="KW-1185">Reference proteome</keyword>
<reference evidence="8 9" key="1">
    <citation type="submission" date="2019-03" db="EMBL/GenBank/DDBJ databases">
        <title>Arenimonas daejeonensis sp. nov., isolated from compost.</title>
        <authorList>
            <person name="Jeon C.O."/>
        </authorList>
    </citation>
    <scope>NUCLEOTIDE SEQUENCE [LARGE SCALE GENOMIC DNA]</scope>
    <source>
        <strain evidence="8 9">R29</strain>
    </source>
</reference>
<dbReference type="Gene3D" id="1.10.1740.10">
    <property type="match status" value="1"/>
</dbReference>
<name>A0A5C4RRY2_9GAMM</name>
<feature type="region of interest" description="Disordered" evidence="5">
    <location>
        <begin position="1"/>
        <end position="91"/>
    </location>
</feature>
<dbReference type="Gene3D" id="1.10.10.10">
    <property type="entry name" value="Winged helix-like DNA-binding domain superfamily/Winged helix DNA-binding domain"/>
    <property type="match status" value="1"/>
</dbReference>
<dbReference type="NCBIfam" id="TIGR02937">
    <property type="entry name" value="sigma70-ECF"/>
    <property type="match status" value="1"/>
</dbReference>
<comment type="similarity">
    <text evidence="1">Belongs to the sigma-70 factor family. ECF subfamily.</text>
</comment>
<keyword evidence="3" id="KW-0731">Sigma factor</keyword>
<evidence type="ECO:0000256" key="1">
    <source>
        <dbReference type="ARBA" id="ARBA00010641"/>
    </source>
</evidence>
<dbReference type="InterPro" id="IPR007627">
    <property type="entry name" value="RNA_pol_sigma70_r2"/>
</dbReference>
<evidence type="ECO:0000256" key="2">
    <source>
        <dbReference type="ARBA" id="ARBA00023015"/>
    </source>
</evidence>
<protein>
    <submittedName>
        <fullName evidence="8">Sigma-70 family RNA polymerase sigma factor</fullName>
    </submittedName>
</protein>
<dbReference type="InterPro" id="IPR013249">
    <property type="entry name" value="RNA_pol_sigma70_r4_t2"/>
</dbReference>
<keyword evidence="4" id="KW-0804">Transcription</keyword>
<evidence type="ECO:0000256" key="3">
    <source>
        <dbReference type="ARBA" id="ARBA00023082"/>
    </source>
</evidence>
<evidence type="ECO:0000259" key="7">
    <source>
        <dbReference type="Pfam" id="PF08281"/>
    </source>
</evidence>
<accession>A0A5C4RRY2</accession>
<dbReference type="GO" id="GO:0003677">
    <property type="term" value="F:DNA binding"/>
    <property type="evidence" value="ECO:0007669"/>
    <property type="project" value="InterPro"/>
</dbReference>
<dbReference type="SUPFAM" id="SSF88946">
    <property type="entry name" value="Sigma2 domain of RNA polymerase sigma factors"/>
    <property type="match status" value="1"/>
</dbReference>
<keyword evidence="2" id="KW-0805">Transcription regulation</keyword>
<proteinExistence type="inferred from homology"/>
<dbReference type="InterPro" id="IPR036388">
    <property type="entry name" value="WH-like_DNA-bd_sf"/>
</dbReference>
<organism evidence="8 9">
    <name type="scientific">Arenimonas terrae</name>
    <dbReference type="NCBI Taxonomy" id="2546226"/>
    <lineage>
        <taxon>Bacteria</taxon>
        <taxon>Pseudomonadati</taxon>
        <taxon>Pseudomonadota</taxon>
        <taxon>Gammaproteobacteria</taxon>
        <taxon>Lysobacterales</taxon>
        <taxon>Lysobacteraceae</taxon>
        <taxon>Arenimonas</taxon>
    </lineage>
</organism>